<dbReference type="EMBL" id="HBUF01373310">
    <property type="protein sequence ID" value="CAG6727174.1"/>
    <property type="molecule type" value="Transcribed_RNA"/>
</dbReference>
<evidence type="ECO:0000256" key="1">
    <source>
        <dbReference type="ARBA" id="ARBA00004123"/>
    </source>
</evidence>
<comment type="subcellular location">
    <subcellularLocation>
        <location evidence="1">Nucleus</location>
    </subcellularLocation>
</comment>
<organism evidence="2">
    <name type="scientific">Cacopsylla melanoneura</name>
    <dbReference type="NCBI Taxonomy" id="428564"/>
    <lineage>
        <taxon>Eukaryota</taxon>
        <taxon>Metazoa</taxon>
        <taxon>Ecdysozoa</taxon>
        <taxon>Arthropoda</taxon>
        <taxon>Hexapoda</taxon>
        <taxon>Insecta</taxon>
        <taxon>Pterygota</taxon>
        <taxon>Neoptera</taxon>
        <taxon>Paraneoptera</taxon>
        <taxon>Hemiptera</taxon>
        <taxon>Sternorrhyncha</taxon>
        <taxon>Psylloidea</taxon>
        <taxon>Psyllidae</taxon>
        <taxon>Psyllinae</taxon>
        <taxon>Cacopsylla</taxon>
    </lineage>
</organism>
<dbReference type="AlphaFoldDB" id="A0A8D8YE98"/>
<dbReference type="InterPro" id="IPR051839">
    <property type="entry name" value="RD_transcriptional_regulator"/>
</dbReference>
<protein>
    <recommendedName>
        <fullName evidence="3">Transposase</fullName>
    </recommendedName>
</protein>
<reference evidence="2" key="1">
    <citation type="submission" date="2021-05" db="EMBL/GenBank/DDBJ databases">
        <authorList>
            <person name="Alioto T."/>
            <person name="Alioto T."/>
            <person name="Gomez Garrido J."/>
        </authorList>
    </citation>
    <scope>NUCLEOTIDE SEQUENCE</scope>
</reference>
<evidence type="ECO:0000313" key="2">
    <source>
        <dbReference type="EMBL" id="CAG6727174.1"/>
    </source>
</evidence>
<dbReference type="InterPro" id="IPR009057">
    <property type="entry name" value="Homeodomain-like_sf"/>
</dbReference>
<dbReference type="SUPFAM" id="SSF46689">
    <property type="entry name" value="Homeodomain-like"/>
    <property type="match status" value="1"/>
</dbReference>
<dbReference type="PANTHER" id="PTHR33215">
    <property type="entry name" value="PROTEIN DISTAL ANTENNA"/>
    <property type="match status" value="1"/>
</dbReference>
<dbReference type="PANTHER" id="PTHR33215:SF13">
    <property type="entry name" value="PROTEIN DISTAL ANTENNA"/>
    <property type="match status" value="1"/>
</dbReference>
<name>A0A8D8YE98_9HEMI</name>
<evidence type="ECO:0008006" key="3">
    <source>
        <dbReference type="Google" id="ProtNLM"/>
    </source>
</evidence>
<proteinExistence type="predicted"/>
<accession>A0A8D8YE98</accession>
<dbReference type="GO" id="GO:0005634">
    <property type="term" value="C:nucleus"/>
    <property type="evidence" value="ECO:0007669"/>
    <property type="project" value="UniProtKB-SubCell"/>
</dbReference>
<sequence length="221" mass="25905">MTPTNIRKGDHYRKEFKHEVISYAAKTSISKATQKFNVHHSSVSLWINEKKHQDLNSAGDGDHYLERCGDLNIGKLCQSSFIDWLSKNLSNLTHETIKEQVNLLKLIYQNIPPWLMNYSERLDDPEYKNRSVHTLYPPEFKSLVVKFLETSNLPQLHVSKIFRVSRKQLTEWQKQAKLKGNLNKAERSSKNLVTSSEVDEAIWNWYQVTGGFRFRPRWVKS</sequence>